<evidence type="ECO:0000313" key="6">
    <source>
        <dbReference type="Proteomes" id="UP000281738"/>
    </source>
</evidence>
<dbReference type="InterPro" id="IPR052742">
    <property type="entry name" value="Mito_N-acetyltransferase"/>
</dbReference>
<evidence type="ECO:0000313" key="5">
    <source>
        <dbReference type="EMBL" id="ROR89717.1"/>
    </source>
</evidence>
<dbReference type="AlphaFoldDB" id="A0A3N2CQC1"/>
<gene>
    <name evidence="5" type="ORF">EDD33_0546</name>
</gene>
<evidence type="ECO:0000256" key="2">
    <source>
        <dbReference type="PROSITE-ProRule" id="PRU00335"/>
    </source>
</evidence>
<dbReference type="InterPro" id="IPR009057">
    <property type="entry name" value="Homeodomain-like_sf"/>
</dbReference>
<dbReference type="GO" id="GO:0003677">
    <property type="term" value="F:DNA binding"/>
    <property type="evidence" value="ECO:0007669"/>
    <property type="project" value="UniProtKB-UniRule"/>
</dbReference>
<dbReference type="Pfam" id="PF00583">
    <property type="entry name" value="Acetyltransf_1"/>
    <property type="match status" value="1"/>
</dbReference>
<dbReference type="SUPFAM" id="SSF46689">
    <property type="entry name" value="Homeodomain-like"/>
    <property type="match status" value="1"/>
</dbReference>
<evidence type="ECO:0000256" key="1">
    <source>
        <dbReference type="ARBA" id="ARBA00023125"/>
    </source>
</evidence>
<dbReference type="PROSITE" id="PS50977">
    <property type="entry name" value="HTH_TETR_2"/>
    <property type="match status" value="1"/>
</dbReference>
<dbReference type="OrthoDB" id="9788300at2"/>
<comment type="caution">
    <text evidence="5">The sequence shown here is derived from an EMBL/GenBank/DDBJ whole genome shotgun (WGS) entry which is preliminary data.</text>
</comment>
<dbReference type="Gene3D" id="3.40.630.30">
    <property type="match status" value="1"/>
</dbReference>
<dbReference type="InterPro" id="IPR016181">
    <property type="entry name" value="Acyl_CoA_acyltransferase"/>
</dbReference>
<dbReference type="SUPFAM" id="SSF55729">
    <property type="entry name" value="Acyl-CoA N-acyltransferases (Nat)"/>
    <property type="match status" value="1"/>
</dbReference>
<keyword evidence="6" id="KW-1185">Reference proteome</keyword>
<keyword evidence="1 2" id="KW-0238">DNA-binding</keyword>
<dbReference type="EMBL" id="RKHO01000001">
    <property type="protein sequence ID" value="ROR89717.1"/>
    <property type="molecule type" value="Genomic_DNA"/>
</dbReference>
<dbReference type="Gene3D" id="1.10.357.10">
    <property type="entry name" value="Tetracycline Repressor, domain 2"/>
    <property type="match status" value="1"/>
</dbReference>
<feature type="DNA-binding region" description="H-T-H motif" evidence="2">
    <location>
        <begin position="203"/>
        <end position="222"/>
    </location>
</feature>
<dbReference type="InterPro" id="IPR001647">
    <property type="entry name" value="HTH_TetR"/>
</dbReference>
<evidence type="ECO:0000259" key="4">
    <source>
        <dbReference type="PROSITE" id="PS51186"/>
    </source>
</evidence>
<dbReference type="CDD" id="cd04301">
    <property type="entry name" value="NAT_SF"/>
    <property type="match status" value="1"/>
</dbReference>
<feature type="domain" description="HTH tetR-type" evidence="3">
    <location>
        <begin position="180"/>
        <end position="240"/>
    </location>
</feature>
<reference evidence="5 6" key="1">
    <citation type="submission" date="2018-11" db="EMBL/GenBank/DDBJ databases">
        <title>Sequencing the genomes of 1000 actinobacteria strains.</title>
        <authorList>
            <person name="Klenk H.-P."/>
        </authorList>
    </citation>
    <scope>NUCLEOTIDE SEQUENCE [LARGE SCALE GENOMIC DNA]</scope>
    <source>
        <strain evidence="5 6">DSM 12652</strain>
    </source>
</reference>
<accession>A0A3N2CQC1</accession>
<name>A0A3N2CQC1_9ACTN</name>
<organism evidence="5 6">
    <name type="scientific">Nocardioides aurantiacus</name>
    <dbReference type="NCBI Taxonomy" id="86796"/>
    <lineage>
        <taxon>Bacteria</taxon>
        <taxon>Bacillati</taxon>
        <taxon>Actinomycetota</taxon>
        <taxon>Actinomycetes</taxon>
        <taxon>Propionibacteriales</taxon>
        <taxon>Nocardioidaceae</taxon>
        <taxon>Nocardioides</taxon>
    </lineage>
</organism>
<protein>
    <submittedName>
        <fullName evidence="5">TetR family transcriptional regulator</fullName>
    </submittedName>
</protein>
<dbReference type="GO" id="GO:0016747">
    <property type="term" value="F:acyltransferase activity, transferring groups other than amino-acyl groups"/>
    <property type="evidence" value="ECO:0007669"/>
    <property type="project" value="InterPro"/>
</dbReference>
<dbReference type="InterPro" id="IPR000182">
    <property type="entry name" value="GNAT_dom"/>
</dbReference>
<feature type="domain" description="N-acetyltransferase" evidence="4">
    <location>
        <begin position="5"/>
        <end position="166"/>
    </location>
</feature>
<dbReference type="Proteomes" id="UP000281738">
    <property type="component" value="Unassembled WGS sequence"/>
</dbReference>
<dbReference type="RefSeq" id="WP_123389001.1">
    <property type="nucleotide sequence ID" value="NZ_RKHO01000001.1"/>
</dbReference>
<dbReference type="PANTHER" id="PTHR43138">
    <property type="entry name" value="ACETYLTRANSFERASE, GNAT FAMILY"/>
    <property type="match status" value="1"/>
</dbReference>
<evidence type="ECO:0000259" key="3">
    <source>
        <dbReference type="PROSITE" id="PS50977"/>
    </source>
</evidence>
<proteinExistence type="predicted"/>
<dbReference type="PANTHER" id="PTHR43138:SF1">
    <property type="entry name" value="N-ACETYLTRANSFERASE ACA1"/>
    <property type="match status" value="1"/>
</dbReference>
<dbReference type="Pfam" id="PF00440">
    <property type="entry name" value="TetR_N"/>
    <property type="match status" value="1"/>
</dbReference>
<sequence>MSAPVLVRPLAEQDWPQVHALVVEVARAGETYALEVPADQQETRDFWAGELLVVAVDAEDPAHVLGAAKAGPNRPAQGSHVGTASFMVASAARGRGVGRLLGEHVVAWHREAGYAAIQFNAVVATNTAAVALWRSLGFEVVGRVPGAFRRPSGEVTDLLVMHRDLADAPARPPAVGEAAEEDRARVLDAAERCFPAQGWAGTTMQQLAEESGVATSRIHRVLGTKGEVFSAMVWRTIIGTHADLQSVFDDLRLEDEPDVDVRLARVADTVLDAASGMSHLVPVIAEAVSRDATVRGIVQGAELQRIGTSRRLVRALTRGAAPRPDAVVEVQMLCSGEAYRSMAAFGWPRERHAAWLRQAFDHAVNGPGATPGPGPSTDRLPG</sequence>
<dbReference type="PROSITE" id="PS51186">
    <property type="entry name" value="GNAT"/>
    <property type="match status" value="1"/>
</dbReference>